<proteinExistence type="predicted"/>
<accession>A0A6A4GX40</accession>
<evidence type="ECO:0008006" key="3">
    <source>
        <dbReference type="Google" id="ProtNLM"/>
    </source>
</evidence>
<evidence type="ECO:0000313" key="2">
    <source>
        <dbReference type="Proteomes" id="UP000799118"/>
    </source>
</evidence>
<dbReference type="AlphaFoldDB" id="A0A6A4GX40"/>
<dbReference type="OrthoDB" id="3016506at2759"/>
<protein>
    <recommendedName>
        <fullName evidence="3">HMG box domain-containing protein</fullName>
    </recommendedName>
</protein>
<dbReference type="InterPro" id="IPR036910">
    <property type="entry name" value="HMG_box_dom_sf"/>
</dbReference>
<reference evidence="1" key="1">
    <citation type="journal article" date="2019" name="Environ. Microbiol.">
        <title>Fungal ecological strategies reflected in gene transcription - a case study of two litter decomposers.</title>
        <authorList>
            <person name="Barbi F."/>
            <person name="Kohler A."/>
            <person name="Barry K."/>
            <person name="Baskaran P."/>
            <person name="Daum C."/>
            <person name="Fauchery L."/>
            <person name="Ihrmark K."/>
            <person name="Kuo A."/>
            <person name="LaButti K."/>
            <person name="Lipzen A."/>
            <person name="Morin E."/>
            <person name="Grigoriev I.V."/>
            <person name="Henrissat B."/>
            <person name="Lindahl B."/>
            <person name="Martin F."/>
        </authorList>
    </citation>
    <scope>NUCLEOTIDE SEQUENCE</scope>
    <source>
        <strain evidence="1">JB14</strain>
    </source>
</reference>
<dbReference type="Proteomes" id="UP000799118">
    <property type="component" value="Unassembled WGS sequence"/>
</dbReference>
<dbReference type="EMBL" id="ML769674">
    <property type="protein sequence ID" value="KAE9390003.1"/>
    <property type="molecule type" value="Genomic_DNA"/>
</dbReference>
<dbReference type="SUPFAM" id="SSF47095">
    <property type="entry name" value="HMG-box"/>
    <property type="match status" value="1"/>
</dbReference>
<keyword evidence="2" id="KW-1185">Reference proteome</keyword>
<organism evidence="1 2">
    <name type="scientific">Gymnopus androsaceus JB14</name>
    <dbReference type="NCBI Taxonomy" id="1447944"/>
    <lineage>
        <taxon>Eukaryota</taxon>
        <taxon>Fungi</taxon>
        <taxon>Dikarya</taxon>
        <taxon>Basidiomycota</taxon>
        <taxon>Agaricomycotina</taxon>
        <taxon>Agaricomycetes</taxon>
        <taxon>Agaricomycetidae</taxon>
        <taxon>Agaricales</taxon>
        <taxon>Marasmiineae</taxon>
        <taxon>Omphalotaceae</taxon>
        <taxon>Gymnopus</taxon>
    </lineage>
</organism>
<name>A0A6A4GX40_9AGAR</name>
<gene>
    <name evidence="1" type="ORF">BT96DRAFT_1002728</name>
</gene>
<dbReference type="Gene3D" id="1.10.30.10">
    <property type="entry name" value="High mobility group box domain"/>
    <property type="match status" value="1"/>
</dbReference>
<sequence length="201" mass="23079">MARKKAPAFERLLNVARKAGSVTRKPHRMRTKRIAVVKPTAAEMLAKKLQRCERKVSYKTTIGEAHQKLEELADEIQAKFKNFGLDRVLTDVFQLRRLKDSSRKVSRYAAFTSSQMRILNAEIPEGQPRQKVNKVSKIIADRWKGMTEEERVAATEEEMAAIYERREGKEVGTWHNADIVASHDTSMTVSRVKEELQRLNA</sequence>
<evidence type="ECO:0000313" key="1">
    <source>
        <dbReference type="EMBL" id="KAE9390003.1"/>
    </source>
</evidence>